<sequence length="514" mass="57021">MSDQDYYVQPNPNGFVPYPQNNEFLFQSNPNNFPNQFVQSPQGSASFSNNGNGLFQNVGPGPQNSGDMLSQNGMSSPNTFAHQHPQSSGSLTGFNNNGPGQNNNGNGLLNNAIPGPNSGTLGGLHNLPSGFQNGGAFMSHNALSAPNFIPNQLSQSGANSGSLNNGNGLLNNAIPGPQNSAGTLGGLHNLGSGFQNGGALMSHNALSAPNFIPNQLSPSGASSGSLNGQNFGPAPQMGSYSNGIFNGMVPPRGSNNNNMGNPESSLFQMFQQNQFRQNQMGYNQNVGKDRNIQDNCFQKTVDKSYNGISNFNDFTGAKQQDQQMQEILKQQQANQQEQQQGVNQPAQQILQQQQQQQQSDPQGQQKQKGNQEVDNFIKSILGQDIFDYAKKELKFDDGKINSRNYLVHYNNTEHVYRYYRQRYQDYTESLYHKLIYIMPYLVKRHMRSVMVNVTSDFKMINIACMNRFQELDSKVNTHFLSYGELFRSILIESYNDIEVFFKFNHQLDIIFMES</sequence>
<accession>A0A3Q0IQR0</accession>
<gene>
    <name evidence="3" type="primary">LOC103508137</name>
</gene>
<reference evidence="3" key="1">
    <citation type="submission" date="2025-08" db="UniProtKB">
        <authorList>
            <consortium name="RefSeq"/>
        </authorList>
    </citation>
    <scope>IDENTIFICATION</scope>
</reference>
<dbReference type="AlphaFoldDB" id="A0A3Q0IQR0"/>
<feature type="region of interest" description="Disordered" evidence="1">
    <location>
        <begin position="29"/>
        <end position="114"/>
    </location>
</feature>
<feature type="compositionally biased region" description="Low complexity" evidence="1">
    <location>
        <begin position="29"/>
        <end position="42"/>
    </location>
</feature>
<feature type="compositionally biased region" description="Low complexity" evidence="1">
    <location>
        <begin position="93"/>
        <end position="114"/>
    </location>
</feature>
<organism evidence="2 3">
    <name type="scientific">Diaphorina citri</name>
    <name type="common">Asian citrus psyllid</name>
    <dbReference type="NCBI Taxonomy" id="121845"/>
    <lineage>
        <taxon>Eukaryota</taxon>
        <taxon>Metazoa</taxon>
        <taxon>Ecdysozoa</taxon>
        <taxon>Arthropoda</taxon>
        <taxon>Hexapoda</taxon>
        <taxon>Insecta</taxon>
        <taxon>Pterygota</taxon>
        <taxon>Neoptera</taxon>
        <taxon>Paraneoptera</taxon>
        <taxon>Hemiptera</taxon>
        <taxon>Sternorrhyncha</taxon>
        <taxon>Psylloidea</taxon>
        <taxon>Psyllidae</taxon>
        <taxon>Diaphorininae</taxon>
        <taxon>Diaphorina</taxon>
    </lineage>
</organism>
<feature type="compositionally biased region" description="Polar residues" evidence="1">
    <location>
        <begin position="43"/>
        <end position="55"/>
    </location>
</feature>
<dbReference type="STRING" id="121845.A0A3Q0IQR0"/>
<dbReference type="GeneID" id="103508137"/>
<protein>
    <submittedName>
        <fullName evidence="3">Uncharacterized protein</fullName>
    </submittedName>
</protein>
<evidence type="ECO:0000313" key="2">
    <source>
        <dbReference type="Proteomes" id="UP000079169"/>
    </source>
</evidence>
<dbReference type="RefSeq" id="XP_026678626.1">
    <property type="nucleotide sequence ID" value="XM_026822825.1"/>
</dbReference>
<feature type="compositionally biased region" description="Low complexity" evidence="1">
    <location>
        <begin position="330"/>
        <end position="367"/>
    </location>
</feature>
<dbReference type="Proteomes" id="UP000079169">
    <property type="component" value="Unplaced"/>
</dbReference>
<proteinExistence type="predicted"/>
<dbReference type="KEGG" id="dci:103508137"/>
<dbReference type="PaxDb" id="121845-A0A3Q0IQR0"/>
<keyword evidence="2" id="KW-1185">Reference proteome</keyword>
<name>A0A3Q0IQR0_DIACI</name>
<evidence type="ECO:0000256" key="1">
    <source>
        <dbReference type="SAM" id="MobiDB-lite"/>
    </source>
</evidence>
<feature type="region of interest" description="Disordered" evidence="1">
    <location>
        <begin position="322"/>
        <end position="370"/>
    </location>
</feature>
<evidence type="ECO:0000313" key="3">
    <source>
        <dbReference type="RefSeq" id="XP_026678626.1"/>
    </source>
</evidence>
<feature type="compositionally biased region" description="Polar residues" evidence="1">
    <location>
        <begin position="62"/>
        <end position="92"/>
    </location>
</feature>